<evidence type="ECO:0000313" key="4">
    <source>
        <dbReference type="Proteomes" id="UP000250043"/>
    </source>
</evidence>
<keyword evidence="1" id="KW-0472">Membrane</keyword>
<feature type="domain" description="DUF6533" evidence="2">
    <location>
        <begin position="27"/>
        <end position="71"/>
    </location>
</feature>
<dbReference type="Pfam" id="PF20151">
    <property type="entry name" value="DUF6533"/>
    <property type="match status" value="1"/>
</dbReference>
<dbReference type="InterPro" id="IPR045340">
    <property type="entry name" value="DUF6533"/>
</dbReference>
<feature type="transmembrane region" description="Helical" evidence="1">
    <location>
        <begin position="61"/>
        <end position="79"/>
    </location>
</feature>
<evidence type="ECO:0000259" key="2">
    <source>
        <dbReference type="Pfam" id="PF20151"/>
    </source>
</evidence>
<proteinExistence type="predicted"/>
<dbReference type="Proteomes" id="UP000250043">
    <property type="component" value="Unassembled WGS sequence"/>
</dbReference>
<protein>
    <recommendedName>
        <fullName evidence="2">DUF6533 domain-containing protein</fullName>
    </recommendedName>
</protein>
<dbReference type="EMBL" id="KV722559">
    <property type="protein sequence ID" value="OCH85850.1"/>
    <property type="molecule type" value="Genomic_DNA"/>
</dbReference>
<sequence length="134" mass="14856">MSLQYGPEAVVMLEVINILDSTWIQKCCVIAAFGLVLCDHTSTLIREVELIWGRRLTSVTILFYLNRWIIVACAGLNYLGNIFDLILLTIWSAFSGIRIYAVTQGSLPLAMTVSLLNMVPVGTNAVIHCIALLR</sequence>
<dbReference type="AlphaFoldDB" id="A0A8E2AP88"/>
<accession>A0A8E2AP88</accession>
<evidence type="ECO:0000256" key="1">
    <source>
        <dbReference type="SAM" id="Phobius"/>
    </source>
</evidence>
<keyword evidence="4" id="KW-1185">Reference proteome</keyword>
<keyword evidence="1" id="KW-0812">Transmembrane</keyword>
<organism evidence="3 4">
    <name type="scientific">Obba rivulosa</name>
    <dbReference type="NCBI Taxonomy" id="1052685"/>
    <lineage>
        <taxon>Eukaryota</taxon>
        <taxon>Fungi</taxon>
        <taxon>Dikarya</taxon>
        <taxon>Basidiomycota</taxon>
        <taxon>Agaricomycotina</taxon>
        <taxon>Agaricomycetes</taxon>
        <taxon>Polyporales</taxon>
        <taxon>Gelatoporiaceae</taxon>
        <taxon>Obba</taxon>
    </lineage>
</organism>
<name>A0A8E2AP88_9APHY</name>
<dbReference type="OrthoDB" id="2756498at2759"/>
<evidence type="ECO:0000313" key="3">
    <source>
        <dbReference type="EMBL" id="OCH85850.1"/>
    </source>
</evidence>
<reference evidence="3 4" key="1">
    <citation type="submission" date="2016-07" db="EMBL/GenBank/DDBJ databases">
        <title>Draft genome of the white-rot fungus Obba rivulosa 3A-2.</title>
        <authorList>
            <consortium name="DOE Joint Genome Institute"/>
            <person name="Miettinen O."/>
            <person name="Riley R."/>
            <person name="Acob R."/>
            <person name="Barry K."/>
            <person name="Cullen D."/>
            <person name="De Vries R."/>
            <person name="Hainaut M."/>
            <person name="Hatakka A."/>
            <person name="Henrissat B."/>
            <person name="Hilden K."/>
            <person name="Kuo R."/>
            <person name="Labutti K."/>
            <person name="Lipzen A."/>
            <person name="Makela M.R."/>
            <person name="Sandor L."/>
            <person name="Spatafora J.W."/>
            <person name="Grigoriev I.V."/>
            <person name="Hibbett D.S."/>
        </authorList>
    </citation>
    <scope>NUCLEOTIDE SEQUENCE [LARGE SCALE GENOMIC DNA]</scope>
    <source>
        <strain evidence="3 4">3A-2</strain>
    </source>
</reference>
<gene>
    <name evidence="3" type="ORF">OBBRIDRAFT_280645</name>
</gene>
<keyword evidence="1" id="KW-1133">Transmembrane helix</keyword>
<feature type="transmembrane region" description="Helical" evidence="1">
    <location>
        <begin position="115"/>
        <end position="133"/>
    </location>
</feature>